<dbReference type="EMBL" id="CAKXAJ010009544">
    <property type="protein sequence ID" value="CAH2211232.1"/>
    <property type="molecule type" value="Genomic_DNA"/>
</dbReference>
<organism evidence="2 3">
    <name type="scientific">Pararge aegeria aegeria</name>
    <dbReference type="NCBI Taxonomy" id="348720"/>
    <lineage>
        <taxon>Eukaryota</taxon>
        <taxon>Metazoa</taxon>
        <taxon>Ecdysozoa</taxon>
        <taxon>Arthropoda</taxon>
        <taxon>Hexapoda</taxon>
        <taxon>Insecta</taxon>
        <taxon>Pterygota</taxon>
        <taxon>Neoptera</taxon>
        <taxon>Endopterygota</taxon>
        <taxon>Lepidoptera</taxon>
        <taxon>Glossata</taxon>
        <taxon>Ditrysia</taxon>
        <taxon>Papilionoidea</taxon>
        <taxon>Nymphalidae</taxon>
        <taxon>Satyrinae</taxon>
        <taxon>Satyrini</taxon>
        <taxon>Parargina</taxon>
        <taxon>Pararge</taxon>
    </lineage>
</organism>
<name>A0A8S4QI21_9NEOP</name>
<gene>
    <name evidence="2" type="primary">jg27155</name>
    <name evidence="2" type="ORF">PAEG_LOCUS3064</name>
</gene>
<feature type="region of interest" description="Disordered" evidence="1">
    <location>
        <begin position="1"/>
        <end position="58"/>
    </location>
</feature>
<evidence type="ECO:0000313" key="3">
    <source>
        <dbReference type="Proteomes" id="UP000838756"/>
    </source>
</evidence>
<protein>
    <submittedName>
        <fullName evidence="2">Jg27155 protein</fullName>
    </submittedName>
</protein>
<reference evidence="2" key="1">
    <citation type="submission" date="2022-03" db="EMBL/GenBank/DDBJ databases">
        <authorList>
            <person name="Lindestad O."/>
        </authorList>
    </citation>
    <scope>NUCLEOTIDE SEQUENCE</scope>
</reference>
<keyword evidence="3" id="KW-1185">Reference proteome</keyword>
<evidence type="ECO:0000256" key="1">
    <source>
        <dbReference type="SAM" id="MobiDB-lite"/>
    </source>
</evidence>
<comment type="caution">
    <text evidence="2">The sequence shown here is derived from an EMBL/GenBank/DDBJ whole genome shotgun (WGS) entry which is preliminary data.</text>
</comment>
<dbReference type="AlphaFoldDB" id="A0A8S4QI21"/>
<proteinExistence type="predicted"/>
<dbReference type="Proteomes" id="UP000838756">
    <property type="component" value="Unassembled WGS sequence"/>
</dbReference>
<feature type="compositionally biased region" description="Basic and acidic residues" evidence="1">
    <location>
        <begin position="1"/>
        <end position="22"/>
    </location>
</feature>
<accession>A0A8S4QI21</accession>
<sequence length="130" mass="14624">MNREGKYREETCMPESSPERSQGHMKSTNPHWASVVDCGLKPSHSEKRPVPSSGPTIKYHLTDKDGPLSDLAFQYDVTFLCDIVLDSVSVSTEQVKLWYGLNITYSLTGRQIAIKAEPHSLTNKEWTVVL</sequence>
<evidence type="ECO:0000313" key="2">
    <source>
        <dbReference type="EMBL" id="CAH2211232.1"/>
    </source>
</evidence>